<accession>A0ABS9K328</accession>
<dbReference type="EMBL" id="JAKLTN010000002">
    <property type="protein sequence ID" value="MCG2577589.1"/>
    <property type="molecule type" value="Genomic_DNA"/>
</dbReference>
<keyword evidence="1" id="KW-0812">Transmembrane</keyword>
<evidence type="ECO:0000313" key="3">
    <source>
        <dbReference type="Proteomes" id="UP001165384"/>
    </source>
</evidence>
<dbReference type="RefSeq" id="WP_275710850.1">
    <property type="nucleotide sequence ID" value="NZ_JAKLTN010000002.1"/>
</dbReference>
<protein>
    <submittedName>
        <fullName evidence="2">Uncharacterized protein</fullName>
    </submittedName>
</protein>
<keyword evidence="1" id="KW-0472">Membrane</keyword>
<feature type="transmembrane region" description="Helical" evidence="1">
    <location>
        <begin position="42"/>
        <end position="64"/>
    </location>
</feature>
<name>A0ABS9K328_9RHOO</name>
<keyword evidence="3" id="KW-1185">Reference proteome</keyword>
<reference evidence="2" key="1">
    <citation type="submission" date="2022-01" db="EMBL/GenBank/DDBJ databases">
        <authorList>
            <person name="Jo J.-H."/>
            <person name="Im W.-T."/>
        </authorList>
    </citation>
    <scope>NUCLEOTIDE SEQUENCE</scope>
    <source>
        <strain evidence="2">XY25</strain>
    </source>
</reference>
<organism evidence="2 3">
    <name type="scientific">Dechloromonas hankyongensis</name>
    <dbReference type="NCBI Taxonomy" id="2908002"/>
    <lineage>
        <taxon>Bacteria</taxon>
        <taxon>Pseudomonadati</taxon>
        <taxon>Pseudomonadota</taxon>
        <taxon>Betaproteobacteria</taxon>
        <taxon>Rhodocyclales</taxon>
        <taxon>Azonexaceae</taxon>
        <taxon>Dechloromonas</taxon>
    </lineage>
</organism>
<sequence>MSVPPAFMDQLNSSPVSDQCVSLANDIAQAMQQIFDLGGWNAVLWLLVGFTLGGGPVRFIDWFVDWNTRRRAA</sequence>
<evidence type="ECO:0000313" key="2">
    <source>
        <dbReference type="EMBL" id="MCG2577589.1"/>
    </source>
</evidence>
<proteinExistence type="predicted"/>
<keyword evidence="1" id="KW-1133">Transmembrane helix</keyword>
<comment type="caution">
    <text evidence="2">The sequence shown here is derived from an EMBL/GenBank/DDBJ whole genome shotgun (WGS) entry which is preliminary data.</text>
</comment>
<evidence type="ECO:0000256" key="1">
    <source>
        <dbReference type="SAM" id="Phobius"/>
    </source>
</evidence>
<gene>
    <name evidence="2" type="ORF">LZ012_11355</name>
</gene>
<dbReference type="Proteomes" id="UP001165384">
    <property type="component" value="Unassembled WGS sequence"/>
</dbReference>